<reference evidence="1 2" key="1">
    <citation type="submission" date="2017-11" db="EMBL/GenBank/DDBJ databases">
        <title>Genomic Encyclopedia of Archaeal and Bacterial Type Strains, Phase II (KMG-II): From Individual Species to Whole Genera.</title>
        <authorList>
            <person name="Goeker M."/>
        </authorList>
    </citation>
    <scope>NUCLEOTIDE SEQUENCE [LARGE SCALE GENOMIC DNA]</scope>
    <source>
        <strain evidence="1 2">DSM 27763</strain>
    </source>
</reference>
<evidence type="ECO:0008006" key="3">
    <source>
        <dbReference type="Google" id="ProtNLM"/>
    </source>
</evidence>
<dbReference type="InterPro" id="IPR029068">
    <property type="entry name" value="Glyas_Bleomycin-R_OHBP_Dase"/>
</dbReference>
<dbReference type="AlphaFoldDB" id="A0A0B2B4M3"/>
<evidence type="ECO:0000313" key="2">
    <source>
        <dbReference type="Proteomes" id="UP000230842"/>
    </source>
</evidence>
<dbReference type="Gene3D" id="3.10.180.10">
    <property type="entry name" value="2,3-Dihydroxybiphenyl 1,2-Dioxygenase, domain 1"/>
    <property type="match status" value="2"/>
</dbReference>
<dbReference type="EMBL" id="PGEZ01000002">
    <property type="protein sequence ID" value="PJJ53453.1"/>
    <property type="molecule type" value="Genomic_DNA"/>
</dbReference>
<comment type="caution">
    <text evidence="1">The sequence shown here is derived from an EMBL/GenBank/DDBJ whole genome shotgun (WGS) entry which is preliminary data.</text>
</comment>
<dbReference type="Proteomes" id="UP000230842">
    <property type="component" value="Unassembled WGS sequence"/>
</dbReference>
<dbReference type="PANTHER" id="PTHR36503">
    <property type="entry name" value="BLR2520 PROTEIN"/>
    <property type="match status" value="1"/>
</dbReference>
<organism evidence="1 2">
    <name type="scientific">Mumia flava</name>
    <dbReference type="NCBI Taxonomy" id="1348852"/>
    <lineage>
        <taxon>Bacteria</taxon>
        <taxon>Bacillati</taxon>
        <taxon>Actinomycetota</taxon>
        <taxon>Actinomycetes</taxon>
        <taxon>Propionibacteriales</taxon>
        <taxon>Nocardioidaceae</taxon>
        <taxon>Mumia</taxon>
    </lineage>
</organism>
<dbReference type="SUPFAM" id="SSF54593">
    <property type="entry name" value="Glyoxalase/Bleomycin resistance protein/Dihydroxybiphenyl dioxygenase"/>
    <property type="match status" value="2"/>
</dbReference>
<sequence length="213" mass="22278">MNHIDSLILEASDPSAAERFYAEAFDLGDLVQVRASDAATSGFRGFTISLIVSQPADADAYLDAAVAAGATTIKPASKSLWGYGGVVQAPDGTLWKVVTQSKKNKRPAERTYEALVLLLGVDDVAASKEFYVEQGLGIQKSFGKKYVELDTGDSTIELSLYGRKAAAKDAGVGVEGSGSHRIAIAGSLGALSDPDGFAWEAARASDTAEPTQT</sequence>
<dbReference type="PANTHER" id="PTHR36503:SF1">
    <property type="entry name" value="BLR2520 PROTEIN"/>
    <property type="match status" value="1"/>
</dbReference>
<dbReference type="OrthoDB" id="4825162at2"/>
<keyword evidence="2" id="KW-1185">Reference proteome</keyword>
<gene>
    <name evidence="1" type="ORF">CLV56_2942</name>
</gene>
<name>A0A0B2B4M3_9ACTN</name>
<dbReference type="RefSeq" id="WP_039362201.1">
    <property type="nucleotide sequence ID" value="NZ_PGEZ01000002.1"/>
</dbReference>
<evidence type="ECO:0000313" key="1">
    <source>
        <dbReference type="EMBL" id="PJJ53453.1"/>
    </source>
</evidence>
<protein>
    <recommendedName>
        <fullName evidence="3">Lactoylglutathione lyase</fullName>
    </recommendedName>
</protein>
<accession>A0A0B2B4M3</accession>
<proteinExistence type="predicted"/>